<accession>A0AAD8JMJ3</accession>
<dbReference type="Proteomes" id="UP001229421">
    <property type="component" value="Unassembled WGS sequence"/>
</dbReference>
<proteinExistence type="predicted"/>
<sequence>MVANNLKKHDPELGNHERVKRLLDSLPPEWSSHGKSIRRERGFTDYKLVENYGDDGENSDEVVDELKVVRMKKFEMGWFVKLMTRKK</sequence>
<protein>
    <submittedName>
        <fullName evidence="1">Uncharacterized protein</fullName>
    </submittedName>
</protein>
<evidence type="ECO:0000313" key="1">
    <source>
        <dbReference type="EMBL" id="KAK1406508.1"/>
    </source>
</evidence>
<name>A0AAD8JMJ3_TARER</name>
<dbReference type="EMBL" id="JAUHHV010000012">
    <property type="protein sequence ID" value="KAK1406508.1"/>
    <property type="molecule type" value="Genomic_DNA"/>
</dbReference>
<keyword evidence="2" id="KW-1185">Reference proteome</keyword>
<dbReference type="AlphaFoldDB" id="A0AAD8JMJ3"/>
<evidence type="ECO:0000313" key="2">
    <source>
        <dbReference type="Proteomes" id="UP001229421"/>
    </source>
</evidence>
<comment type="caution">
    <text evidence="1">The sequence shown here is derived from an EMBL/GenBank/DDBJ whole genome shotgun (WGS) entry which is preliminary data.</text>
</comment>
<reference evidence="1" key="1">
    <citation type="journal article" date="2023" name="bioRxiv">
        <title>Improved chromosome-level genome assembly for marigold (Tagetes erecta).</title>
        <authorList>
            <person name="Jiang F."/>
            <person name="Yuan L."/>
            <person name="Wang S."/>
            <person name="Wang H."/>
            <person name="Xu D."/>
            <person name="Wang A."/>
            <person name="Fan W."/>
        </authorList>
    </citation>
    <scope>NUCLEOTIDE SEQUENCE</scope>
    <source>
        <strain evidence="1">WSJ</strain>
        <tissue evidence="1">Leaf</tissue>
    </source>
</reference>
<organism evidence="1 2">
    <name type="scientific">Tagetes erecta</name>
    <name type="common">African marigold</name>
    <dbReference type="NCBI Taxonomy" id="13708"/>
    <lineage>
        <taxon>Eukaryota</taxon>
        <taxon>Viridiplantae</taxon>
        <taxon>Streptophyta</taxon>
        <taxon>Embryophyta</taxon>
        <taxon>Tracheophyta</taxon>
        <taxon>Spermatophyta</taxon>
        <taxon>Magnoliopsida</taxon>
        <taxon>eudicotyledons</taxon>
        <taxon>Gunneridae</taxon>
        <taxon>Pentapetalae</taxon>
        <taxon>asterids</taxon>
        <taxon>campanulids</taxon>
        <taxon>Asterales</taxon>
        <taxon>Asteraceae</taxon>
        <taxon>Asteroideae</taxon>
        <taxon>Heliantheae alliance</taxon>
        <taxon>Tageteae</taxon>
        <taxon>Tagetes</taxon>
    </lineage>
</organism>
<gene>
    <name evidence="1" type="ORF">QVD17_41888</name>
</gene>